<dbReference type="AlphaFoldDB" id="A0A0E9TCI0"/>
<dbReference type="EMBL" id="GBXM01057188">
    <property type="protein sequence ID" value="JAH51389.1"/>
    <property type="molecule type" value="Transcribed_RNA"/>
</dbReference>
<proteinExistence type="predicted"/>
<protein>
    <submittedName>
        <fullName evidence="1">Uncharacterized protein</fullName>
    </submittedName>
</protein>
<organism evidence="1">
    <name type="scientific">Anguilla anguilla</name>
    <name type="common">European freshwater eel</name>
    <name type="synonym">Muraena anguilla</name>
    <dbReference type="NCBI Taxonomy" id="7936"/>
    <lineage>
        <taxon>Eukaryota</taxon>
        <taxon>Metazoa</taxon>
        <taxon>Chordata</taxon>
        <taxon>Craniata</taxon>
        <taxon>Vertebrata</taxon>
        <taxon>Euteleostomi</taxon>
        <taxon>Actinopterygii</taxon>
        <taxon>Neopterygii</taxon>
        <taxon>Teleostei</taxon>
        <taxon>Anguilliformes</taxon>
        <taxon>Anguillidae</taxon>
        <taxon>Anguilla</taxon>
    </lineage>
</organism>
<name>A0A0E9TCI0_ANGAN</name>
<accession>A0A0E9TCI0</accession>
<evidence type="ECO:0000313" key="1">
    <source>
        <dbReference type="EMBL" id="JAH51389.1"/>
    </source>
</evidence>
<reference evidence="1" key="2">
    <citation type="journal article" date="2015" name="Fish Shellfish Immunol.">
        <title>Early steps in the European eel (Anguilla anguilla)-Vibrio vulnificus interaction in the gills: Role of the RtxA13 toxin.</title>
        <authorList>
            <person name="Callol A."/>
            <person name="Pajuelo D."/>
            <person name="Ebbesson L."/>
            <person name="Teles M."/>
            <person name="MacKenzie S."/>
            <person name="Amaro C."/>
        </authorList>
    </citation>
    <scope>NUCLEOTIDE SEQUENCE</scope>
</reference>
<sequence>MDAGGHGLEALRISPFSIFPLRLFIVRQALVIKLRWNKTGTSPAV</sequence>
<reference evidence="1" key="1">
    <citation type="submission" date="2014-11" db="EMBL/GenBank/DDBJ databases">
        <authorList>
            <person name="Amaro Gonzalez C."/>
        </authorList>
    </citation>
    <scope>NUCLEOTIDE SEQUENCE</scope>
</reference>